<proteinExistence type="predicted"/>
<keyword evidence="3" id="KW-1185">Reference proteome</keyword>
<comment type="caution">
    <text evidence="2">The sequence shown here is derived from an EMBL/GenBank/DDBJ whole genome shotgun (WGS) entry which is preliminary data.</text>
</comment>
<dbReference type="Proteomes" id="UP000298327">
    <property type="component" value="Unassembled WGS sequence"/>
</dbReference>
<evidence type="ECO:0000256" key="1">
    <source>
        <dbReference type="SAM" id="Phobius"/>
    </source>
</evidence>
<keyword evidence="1" id="KW-0472">Membrane</keyword>
<feature type="transmembrane region" description="Helical" evidence="1">
    <location>
        <begin position="31"/>
        <end position="48"/>
    </location>
</feature>
<gene>
    <name evidence="2" type="ORF">EVG20_g8049</name>
</gene>
<evidence type="ECO:0000313" key="2">
    <source>
        <dbReference type="EMBL" id="TFY58703.1"/>
    </source>
</evidence>
<organism evidence="2 3">
    <name type="scientific">Dentipellis fragilis</name>
    <dbReference type="NCBI Taxonomy" id="205917"/>
    <lineage>
        <taxon>Eukaryota</taxon>
        <taxon>Fungi</taxon>
        <taxon>Dikarya</taxon>
        <taxon>Basidiomycota</taxon>
        <taxon>Agaricomycotina</taxon>
        <taxon>Agaricomycetes</taxon>
        <taxon>Russulales</taxon>
        <taxon>Hericiaceae</taxon>
        <taxon>Dentipellis</taxon>
    </lineage>
</organism>
<sequence>MAVLQLSLHPVVAMVTRTQIPSLSSSELSENIGAIFLGVVFAALLYGVNCGQIYSYCTVYWNTDNLRLRAFVISMWYAKSGVSCYTQISQKKSDRILGTLHLVFEIVYVYRMMVEQIRQPDNVVHNYDAFWESASGHSIQRIILQSLAMPVFEGESTVPLTQDRPLVKLRSLVLSRNYAAKIWTLSGHNRILLGICLILSAANMGIFISLPFVVPLGVLYVGFSTTIVADAFLAATMCTLLWRMHIRATGDRSVSISQIGACVYRIAFMGSLNWRNTLKQQQDADSPTVLSAIAFSTSPIRASFVPRHDYPSPVLLSDSKVVLDISKRYSEVQHLNTSESHGHGTWSSQSS</sequence>
<accession>A0A4Y9YAE4</accession>
<reference evidence="2 3" key="1">
    <citation type="submission" date="2019-02" db="EMBL/GenBank/DDBJ databases">
        <title>Genome sequencing of the rare red list fungi Dentipellis fragilis.</title>
        <authorList>
            <person name="Buettner E."/>
            <person name="Kellner H."/>
        </authorList>
    </citation>
    <scope>NUCLEOTIDE SEQUENCE [LARGE SCALE GENOMIC DNA]</scope>
    <source>
        <strain evidence="2 3">DSM 105465</strain>
    </source>
</reference>
<dbReference type="EMBL" id="SEOQ01000664">
    <property type="protein sequence ID" value="TFY58703.1"/>
    <property type="molecule type" value="Genomic_DNA"/>
</dbReference>
<evidence type="ECO:0000313" key="3">
    <source>
        <dbReference type="Proteomes" id="UP000298327"/>
    </source>
</evidence>
<dbReference type="AlphaFoldDB" id="A0A4Y9YAE4"/>
<feature type="transmembrane region" description="Helical" evidence="1">
    <location>
        <begin position="220"/>
        <end position="242"/>
    </location>
</feature>
<protein>
    <submittedName>
        <fullName evidence="2">Uncharacterized protein</fullName>
    </submittedName>
</protein>
<keyword evidence="1" id="KW-0812">Transmembrane</keyword>
<name>A0A4Y9YAE4_9AGAM</name>
<keyword evidence="1" id="KW-1133">Transmembrane helix</keyword>
<feature type="transmembrane region" description="Helical" evidence="1">
    <location>
        <begin position="191"/>
        <end position="214"/>
    </location>
</feature>
<dbReference type="OrthoDB" id="10540861at2759"/>